<sequence length="550" mass="60985">MSFIEPRLIHLLNDSTTPHLSHTELPSLTEGSSEPADRPFPVEPTANHFEDQARISICSVPGSHTAHGVGVPLLRPGSGVEDGFLTKDTRRGDKSASDRSRIPLELLLREPSTQPWASDQVPPHFVPDSQDDTASKKRHRTAATKEDLLHLPQPVKKQKASSQSLLPPMPPIINGLHEPPPNAALFPPIAPNAFDGSKGGHRSTAMNYSGRHEETLARMLPTNAPTAKPAETPTKAEQEKGPVKSRKKAMKPRRKWSEAETKHLLLGVDRHGVGKWTDILADPDFQFNNRTAGDLKDRFRTCCPNELRKGPRDEEPTSPADAMPTAVPTSTGESKNRPKTGLLSENILIDTDAPYNSAPVQSRSDDAEAEPKSRRTRAHRKNMEDLAELGIHGPFKKSHRRERRPFSEEDDRLILEGLYKYGPAWTKIQRDPNYRLAGRQPTDLRDRVRNKYRDVYLQVEKGLLHAKDGMTLEPSIRMAISNALQPTKLPALDHPPSQPCSRDDSSRWPLSVLDNGENPGTSQYFDSSEPAPSALLGNAGEMDIARLLLD</sequence>
<feature type="region of interest" description="Disordered" evidence="2">
    <location>
        <begin position="223"/>
        <end position="257"/>
    </location>
</feature>
<accession>A0A3N2PJY4</accession>
<dbReference type="OrthoDB" id="608866at2759"/>
<dbReference type="InterPro" id="IPR009057">
    <property type="entry name" value="Homeodomain-like_sf"/>
</dbReference>
<evidence type="ECO:0000259" key="3">
    <source>
        <dbReference type="PROSITE" id="PS50090"/>
    </source>
</evidence>
<feature type="region of interest" description="Disordered" evidence="2">
    <location>
        <begin position="351"/>
        <end position="381"/>
    </location>
</feature>
<dbReference type="InterPro" id="IPR017930">
    <property type="entry name" value="Myb_dom"/>
</dbReference>
<protein>
    <recommendedName>
        <fullName evidence="7">Myb-like domain-containing protein</fullName>
    </recommendedName>
</protein>
<organism evidence="5 6">
    <name type="scientific">Sodiomyces alkalinus (strain CBS 110278 / VKM F-3762 / F11)</name>
    <name type="common">Alkaliphilic filamentous fungus</name>
    <dbReference type="NCBI Taxonomy" id="1314773"/>
    <lineage>
        <taxon>Eukaryota</taxon>
        <taxon>Fungi</taxon>
        <taxon>Dikarya</taxon>
        <taxon>Ascomycota</taxon>
        <taxon>Pezizomycotina</taxon>
        <taxon>Sordariomycetes</taxon>
        <taxon>Hypocreomycetidae</taxon>
        <taxon>Glomerellales</taxon>
        <taxon>Plectosphaerellaceae</taxon>
        <taxon>Sodiomyces</taxon>
    </lineage>
</organism>
<dbReference type="PROSITE" id="PS50090">
    <property type="entry name" value="MYB_LIKE"/>
    <property type="match status" value="1"/>
</dbReference>
<evidence type="ECO:0000313" key="6">
    <source>
        <dbReference type="Proteomes" id="UP000272025"/>
    </source>
</evidence>
<dbReference type="EMBL" id="ML119066">
    <property type="protein sequence ID" value="ROT34694.1"/>
    <property type="molecule type" value="Genomic_DNA"/>
</dbReference>
<dbReference type="InterPro" id="IPR052450">
    <property type="entry name" value="TRBD-Containing_Protein"/>
</dbReference>
<dbReference type="CDD" id="cd11660">
    <property type="entry name" value="SANT_TRF"/>
    <property type="match status" value="2"/>
</dbReference>
<evidence type="ECO:0000256" key="2">
    <source>
        <dbReference type="SAM" id="MobiDB-lite"/>
    </source>
</evidence>
<gene>
    <name evidence="5" type="ORF">SODALDRAFT_83212</name>
</gene>
<evidence type="ECO:0008006" key="7">
    <source>
        <dbReference type="Google" id="ProtNLM"/>
    </source>
</evidence>
<feature type="compositionally biased region" description="Basic and acidic residues" evidence="2">
    <location>
        <begin position="363"/>
        <end position="373"/>
    </location>
</feature>
<evidence type="ECO:0000256" key="1">
    <source>
        <dbReference type="ARBA" id="ARBA00023242"/>
    </source>
</evidence>
<feature type="domain" description="Myb-like" evidence="3">
    <location>
        <begin position="248"/>
        <end position="301"/>
    </location>
</feature>
<dbReference type="GeneID" id="39584206"/>
<name>A0A3N2PJY4_SODAK</name>
<feature type="compositionally biased region" description="Basic residues" evidence="2">
    <location>
        <begin position="243"/>
        <end position="254"/>
    </location>
</feature>
<proteinExistence type="predicted"/>
<dbReference type="InterPro" id="IPR001005">
    <property type="entry name" value="SANT/Myb"/>
</dbReference>
<feature type="compositionally biased region" description="Basic and acidic residues" evidence="2">
    <location>
        <begin position="84"/>
        <end position="102"/>
    </location>
</feature>
<keyword evidence="1" id="KW-0539">Nucleus</keyword>
<dbReference type="Proteomes" id="UP000272025">
    <property type="component" value="Unassembled WGS sequence"/>
</dbReference>
<dbReference type="SMART" id="SM00717">
    <property type="entry name" value="SANT"/>
    <property type="match status" value="2"/>
</dbReference>
<dbReference type="Gene3D" id="1.10.246.220">
    <property type="match status" value="1"/>
</dbReference>
<evidence type="ECO:0000313" key="5">
    <source>
        <dbReference type="EMBL" id="ROT34694.1"/>
    </source>
</evidence>
<dbReference type="PANTHER" id="PTHR46734:SF1">
    <property type="entry name" value="TELOMERIC REPEAT-BINDING FACTOR 1"/>
    <property type="match status" value="1"/>
</dbReference>
<dbReference type="PROSITE" id="PS51294">
    <property type="entry name" value="HTH_MYB"/>
    <property type="match status" value="1"/>
</dbReference>
<feature type="region of interest" description="Disordered" evidence="2">
    <location>
        <begin position="305"/>
        <end position="339"/>
    </location>
</feature>
<keyword evidence="6" id="KW-1185">Reference proteome</keyword>
<dbReference type="Gene3D" id="1.10.10.60">
    <property type="entry name" value="Homeodomain-like"/>
    <property type="match status" value="1"/>
</dbReference>
<dbReference type="STRING" id="1314773.A0A3N2PJY4"/>
<feature type="region of interest" description="Disordered" evidence="2">
    <location>
        <begin position="70"/>
        <end position="148"/>
    </location>
</feature>
<dbReference type="AlphaFoldDB" id="A0A3N2PJY4"/>
<feature type="compositionally biased region" description="Basic and acidic residues" evidence="2">
    <location>
        <begin position="305"/>
        <end position="315"/>
    </location>
</feature>
<feature type="domain" description="HTH myb-type" evidence="4">
    <location>
        <begin position="248"/>
        <end position="307"/>
    </location>
</feature>
<dbReference type="RefSeq" id="XP_028462500.1">
    <property type="nucleotide sequence ID" value="XM_028615729.1"/>
</dbReference>
<dbReference type="PANTHER" id="PTHR46734">
    <property type="entry name" value="TELOMERIC REPEAT-BINDING FACTOR 1 TERF1"/>
    <property type="match status" value="1"/>
</dbReference>
<feature type="region of interest" description="Disordered" evidence="2">
    <location>
        <begin position="487"/>
        <end position="533"/>
    </location>
</feature>
<feature type="compositionally biased region" description="Polar residues" evidence="2">
    <location>
        <begin position="15"/>
        <end position="32"/>
    </location>
</feature>
<reference evidence="5 6" key="1">
    <citation type="journal article" date="2018" name="Mol. Ecol.">
        <title>The obligate alkalophilic soda-lake fungus Sodiomyces alkalinus has shifted to a protein diet.</title>
        <authorList>
            <person name="Grum-Grzhimaylo A.A."/>
            <person name="Falkoski D.L."/>
            <person name="van den Heuvel J."/>
            <person name="Valero-Jimenez C.A."/>
            <person name="Min B."/>
            <person name="Choi I.G."/>
            <person name="Lipzen A."/>
            <person name="Daum C.G."/>
            <person name="Aanen D.K."/>
            <person name="Tsang A."/>
            <person name="Henrissat B."/>
            <person name="Bilanenko E.N."/>
            <person name="de Vries R.P."/>
            <person name="van Kan J.A.L."/>
            <person name="Grigoriev I.V."/>
            <person name="Debets A.J.M."/>
        </authorList>
    </citation>
    <scope>NUCLEOTIDE SEQUENCE [LARGE SCALE GENOMIC DNA]</scope>
    <source>
        <strain evidence="5 6">F11</strain>
    </source>
</reference>
<dbReference type="Pfam" id="PF00249">
    <property type="entry name" value="Myb_DNA-binding"/>
    <property type="match status" value="1"/>
</dbReference>
<dbReference type="SUPFAM" id="SSF46689">
    <property type="entry name" value="Homeodomain-like"/>
    <property type="match status" value="2"/>
</dbReference>
<evidence type="ECO:0000259" key="4">
    <source>
        <dbReference type="PROSITE" id="PS51294"/>
    </source>
</evidence>
<feature type="region of interest" description="Disordered" evidence="2">
    <location>
        <begin position="15"/>
        <end position="38"/>
    </location>
</feature>